<dbReference type="EMBL" id="BAAADJ010000024">
    <property type="protein sequence ID" value="GAA0335019.1"/>
    <property type="molecule type" value="Genomic_DNA"/>
</dbReference>
<evidence type="ECO:0000313" key="3">
    <source>
        <dbReference type="EMBL" id="GAA0335019.1"/>
    </source>
</evidence>
<name>A0ABN0WER9_9BACI</name>
<feature type="coiled-coil region" evidence="1">
    <location>
        <begin position="1"/>
        <end position="28"/>
    </location>
</feature>
<evidence type="ECO:0000256" key="2">
    <source>
        <dbReference type="SAM" id="Phobius"/>
    </source>
</evidence>
<protein>
    <recommendedName>
        <fullName evidence="5">DUF4230 domain-containing protein</fullName>
    </recommendedName>
</protein>
<keyword evidence="2" id="KW-1133">Transmembrane helix</keyword>
<evidence type="ECO:0000256" key="1">
    <source>
        <dbReference type="SAM" id="Coils"/>
    </source>
</evidence>
<comment type="caution">
    <text evidence="3">The sequence shown here is derived from an EMBL/GenBank/DDBJ whole genome shotgun (WGS) entry which is preliminary data.</text>
</comment>
<keyword evidence="2" id="KW-0812">Transmembrane</keyword>
<keyword evidence="2" id="KW-0472">Membrane</keyword>
<dbReference type="RefSeq" id="WP_343799936.1">
    <property type="nucleotide sequence ID" value="NZ_BAAADJ010000024.1"/>
</dbReference>
<organism evidence="3 4">
    <name type="scientific">Bacillus carboniphilus</name>
    <dbReference type="NCBI Taxonomy" id="86663"/>
    <lineage>
        <taxon>Bacteria</taxon>
        <taxon>Bacillati</taxon>
        <taxon>Bacillota</taxon>
        <taxon>Bacilli</taxon>
        <taxon>Bacillales</taxon>
        <taxon>Bacillaceae</taxon>
        <taxon>Bacillus</taxon>
    </lineage>
</organism>
<dbReference type="InterPro" id="IPR025324">
    <property type="entry name" value="DUF4230"/>
</dbReference>
<sequence length="247" mass="27312">MSKNESTIAQLESVLEELKEGQKEQAATATMGSKIKSPKLSGAIFNLIFRFWGIRILLLIGSLLVVIITGIGLFTGSTFKKESTPFVEHIQDLATLATAEAHIKVILEQEDNKLFGKDIKWNIPGTKRELLLVVPATVIAGVDLQEIRKNDVQVNEKKKEISIVLPQATFIQPPAIQMDQVKTFSDEGLFRGQVEWAEGFDLAAEAQATIEKEAIEVGLLEKAEISAEKVLNEFFGHLGYTVNVSYK</sequence>
<accession>A0ABN0WER9</accession>
<keyword evidence="4" id="KW-1185">Reference proteome</keyword>
<reference evidence="3 4" key="1">
    <citation type="journal article" date="2019" name="Int. J. Syst. Evol. Microbiol.">
        <title>The Global Catalogue of Microorganisms (GCM) 10K type strain sequencing project: providing services to taxonomists for standard genome sequencing and annotation.</title>
        <authorList>
            <consortium name="The Broad Institute Genomics Platform"/>
            <consortium name="The Broad Institute Genome Sequencing Center for Infectious Disease"/>
            <person name="Wu L."/>
            <person name="Ma J."/>
        </authorList>
    </citation>
    <scope>NUCLEOTIDE SEQUENCE [LARGE SCALE GENOMIC DNA]</scope>
    <source>
        <strain evidence="3 4">JCM 9731</strain>
    </source>
</reference>
<proteinExistence type="predicted"/>
<keyword evidence="1" id="KW-0175">Coiled coil</keyword>
<dbReference type="Pfam" id="PF14014">
    <property type="entry name" value="DUF4230"/>
    <property type="match status" value="1"/>
</dbReference>
<evidence type="ECO:0008006" key="5">
    <source>
        <dbReference type="Google" id="ProtNLM"/>
    </source>
</evidence>
<dbReference type="Proteomes" id="UP001500782">
    <property type="component" value="Unassembled WGS sequence"/>
</dbReference>
<feature type="transmembrane region" description="Helical" evidence="2">
    <location>
        <begin position="52"/>
        <end position="74"/>
    </location>
</feature>
<gene>
    <name evidence="3" type="ORF">GCM10008967_27310</name>
</gene>
<evidence type="ECO:0000313" key="4">
    <source>
        <dbReference type="Proteomes" id="UP001500782"/>
    </source>
</evidence>